<dbReference type="FunCoup" id="A2G2L2">
    <property type="interactions" value="148"/>
</dbReference>
<name>A2G2L2_TRIV3</name>
<keyword evidence="3 5" id="KW-1133">Transmembrane helix</keyword>
<evidence type="ECO:0000256" key="1">
    <source>
        <dbReference type="ARBA" id="ARBA00004141"/>
    </source>
</evidence>
<dbReference type="eggNOG" id="KOG1281">
    <property type="taxonomic scope" value="Eukaryota"/>
</dbReference>
<dbReference type="InterPro" id="IPR004331">
    <property type="entry name" value="SPX_dom"/>
</dbReference>
<dbReference type="AlphaFoldDB" id="A2G2L2"/>
<organism evidence="7 8">
    <name type="scientific">Trichomonas vaginalis (strain ATCC PRA-98 / G3)</name>
    <dbReference type="NCBI Taxonomy" id="412133"/>
    <lineage>
        <taxon>Eukaryota</taxon>
        <taxon>Metamonada</taxon>
        <taxon>Parabasalia</taxon>
        <taxon>Trichomonadida</taxon>
        <taxon>Trichomonadidae</taxon>
        <taxon>Trichomonas</taxon>
    </lineage>
</organism>
<evidence type="ECO:0000259" key="6">
    <source>
        <dbReference type="PROSITE" id="PS51382"/>
    </source>
</evidence>
<feature type="transmembrane region" description="Helical" evidence="5">
    <location>
        <begin position="528"/>
        <end position="546"/>
    </location>
</feature>
<dbReference type="OMA" id="DINNFPW"/>
<dbReference type="InterPro" id="IPR001898">
    <property type="entry name" value="SLC13A/DASS"/>
</dbReference>
<feature type="domain" description="SPX" evidence="6">
    <location>
        <begin position="1"/>
        <end position="156"/>
    </location>
</feature>
<reference evidence="7" key="1">
    <citation type="submission" date="2006-10" db="EMBL/GenBank/DDBJ databases">
        <authorList>
            <person name="Amadeo P."/>
            <person name="Zhao Q."/>
            <person name="Wortman J."/>
            <person name="Fraser-Liggett C."/>
            <person name="Carlton J."/>
        </authorList>
    </citation>
    <scope>NUCLEOTIDE SEQUENCE</scope>
    <source>
        <strain evidence="7">G3</strain>
    </source>
</reference>
<dbReference type="PANTHER" id="PTHR10283">
    <property type="entry name" value="SOLUTE CARRIER FAMILY 13 MEMBER"/>
    <property type="match status" value="1"/>
</dbReference>
<evidence type="ECO:0000256" key="3">
    <source>
        <dbReference type="ARBA" id="ARBA00022989"/>
    </source>
</evidence>
<gene>
    <name evidence="7" type="ORF">TVAG_425460</name>
</gene>
<evidence type="ECO:0000256" key="2">
    <source>
        <dbReference type="ARBA" id="ARBA00022692"/>
    </source>
</evidence>
<dbReference type="GO" id="GO:0055085">
    <property type="term" value="P:transmembrane transport"/>
    <property type="evidence" value="ECO:0000318"/>
    <property type="project" value="GO_Central"/>
</dbReference>
<reference evidence="7" key="2">
    <citation type="journal article" date="2007" name="Science">
        <title>Draft genome sequence of the sexually transmitted pathogen Trichomonas vaginalis.</title>
        <authorList>
            <person name="Carlton J.M."/>
            <person name="Hirt R.P."/>
            <person name="Silva J.C."/>
            <person name="Delcher A.L."/>
            <person name="Schatz M."/>
            <person name="Zhao Q."/>
            <person name="Wortman J.R."/>
            <person name="Bidwell S.L."/>
            <person name="Alsmark U.C.M."/>
            <person name="Besteiro S."/>
            <person name="Sicheritz-Ponten T."/>
            <person name="Noel C.J."/>
            <person name="Dacks J.B."/>
            <person name="Foster P.G."/>
            <person name="Simillion C."/>
            <person name="Van de Peer Y."/>
            <person name="Miranda-Saavedra D."/>
            <person name="Barton G.J."/>
            <person name="Westrop G.D."/>
            <person name="Mueller S."/>
            <person name="Dessi D."/>
            <person name="Fiori P.L."/>
            <person name="Ren Q."/>
            <person name="Paulsen I."/>
            <person name="Zhang H."/>
            <person name="Bastida-Corcuera F.D."/>
            <person name="Simoes-Barbosa A."/>
            <person name="Brown M.T."/>
            <person name="Hayes R.D."/>
            <person name="Mukherjee M."/>
            <person name="Okumura C.Y."/>
            <person name="Schneider R."/>
            <person name="Smith A.J."/>
            <person name="Vanacova S."/>
            <person name="Villalvazo M."/>
            <person name="Haas B.J."/>
            <person name="Pertea M."/>
            <person name="Feldblyum T.V."/>
            <person name="Utterback T.R."/>
            <person name="Shu C.L."/>
            <person name="Osoegawa K."/>
            <person name="de Jong P.J."/>
            <person name="Hrdy I."/>
            <person name="Horvathova L."/>
            <person name="Zubacova Z."/>
            <person name="Dolezal P."/>
            <person name="Malik S.B."/>
            <person name="Logsdon J.M. Jr."/>
            <person name="Henze K."/>
            <person name="Gupta A."/>
            <person name="Wang C.C."/>
            <person name="Dunne R.L."/>
            <person name="Upcroft J.A."/>
            <person name="Upcroft P."/>
            <person name="White O."/>
            <person name="Salzberg S.L."/>
            <person name="Tang P."/>
            <person name="Chiu C.-H."/>
            <person name="Lee Y.-S."/>
            <person name="Embley T.M."/>
            <person name="Coombs G.H."/>
            <person name="Mottram J.C."/>
            <person name="Tachezy J."/>
            <person name="Fraser-Liggett C.M."/>
            <person name="Johnson P.J."/>
        </authorList>
    </citation>
    <scope>NUCLEOTIDE SEQUENCE [LARGE SCALE GENOMIC DNA]</scope>
    <source>
        <strain evidence="7">G3</strain>
    </source>
</reference>
<feature type="transmembrane region" description="Helical" evidence="5">
    <location>
        <begin position="322"/>
        <end position="341"/>
    </location>
</feature>
<sequence length="706" mass="78935">MKFGKQIRFVAVKSWYDKYVEYKKFKVARNNGRERMLESHENGALDSELDTMKEEFLENIFKLIYKSLNSVTSFYTTEYVKFQELINEIEDDIDVHLQFSQRDEESKKSFIKRVFGITIEAYELRTFLEINRTAGQKIVKKINKNFGTSHLSQEFIIDEADIFVNLPDMQNIVEQLENLYSKILREISVNGDERPRSEIVIELHNKVDSTIAWKQSTVLSDFNAIDFRKSQLSHITQPVKFPPLIIALIFLIVFSVKQFTKGLEFAAQKTIGIIGFCAILWATGAIPLWVTSISIPFISCVLKVVTEYSATDIGKFLEQSTMGPIVFLIIGGFTIATALQATEMDKRIASIILKKASINARIFLLVTSLLNVFIAMWIGNITSTMIVITLITPTLRQIPRNSNFAKAVILSIAVGGNLGGMTTPLASLQNAVTIESVAEAAAKYGMHDKVSFTTFFATALPFAIICAIIAWAIIMLKFPIDVSSVPAIPETQSDFGWRQIFVCVVSFATIVVWIVLPFGADRVFSDYGIVGFVPLLIFYGSGILPSRKIADLPWNVIFTLFGGSVLSKIVQMSGLMDAISNTMAKVLGKQTLWVTILIVNICVIVIDFFITHSVSCQITMPLVANFAAKRGGHIALFCMCGCMATTASQIMPVSSFPNMCSFSITDDTKKEYFKSQEFIKWGITITGVLIACVMTIFYFIGYEFGL</sequence>
<feature type="transmembrane region" description="Helical" evidence="5">
    <location>
        <begin position="552"/>
        <end position="570"/>
    </location>
</feature>
<feature type="transmembrane region" description="Helical" evidence="5">
    <location>
        <begin position="452"/>
        <end position="476"/>
    </location>
</feature>
<feature type="transmembrane region" description="Helical" evidence="5">
    <location>
        <begin position="496"/>
        <end position="516"/>
    </location>
</feature>
<evidence type="ECO:0000313" key="8">
    <source>
        <dbReference type="Proteomes" id="UP000001542"/>
    </source>
</evidence>
<feature type="transmembrane region" description="Helical" evidence="5">
    <location>
        <begin position="591"/>
        <end position="614"/>
    </location>
</feature>
<proteinExistence type="predicted"/>
<dbReference type="PANTHER" id="PTHR10283:SF92">
    <property type="entry name" value="LOW-AFFINITY PHOSPHATE TRANSPORTER PHO91"/>
    <property type="match status" value="1"/>
</dbReference>
<keyword evidence="8" id="KW-1185">Reference proteome</keyword>
<dbReference type="SMR" id="A2G2L2"/>
<protein>
    <submittedName>
        <fullName evidence="7">Sodium:sulfate symporter transmembrane region family protein</fullName>
    </submittedName>
</protein>
<dbReference type="InParanoid" id="A2G2L2"/>
<dbReference type="GO" id="GO:0005315">
    <property type="term" value="F:phosphate transmembrane transporter activity"/>
    <property type="evidence" value="ECO:0000318"/>
    <property type="project" value="GO_Central"/>
</dbReference>
<feature type="transmembrane region" description="Helical" evidence="5">
    <location>
        <begin position="271"/>
        <end position="290"/>
    </location>
</feature>
<comment type="subcellular location">
    <subcellularLocation>
        <location evidence="1">Membrane</location>
        <topology evidence="1">Multi-pass membrane protein</topology>
    </subcellularLocation>
</comment>
<dbReference type="CDD" id="cd14447">
    <property type="entry name" value="SPX"/>
    <property type="match status" value="1"/>
</dbReference>
<dbReference type="PROSITE" id="PS51382">
    <property type="entry name" value="SPX"/>
    <property type="match status" value="1"/>
</dbReference>
<dbReference type="STRING" id="5722.A2G2L2"/>
<dbReference type="GO" id="GO:0006817">
    <property type="term" value="P:phosphate ion transport"/>
    <property type="evidence" value="ECO:0000318"/>
    <property type="project" value="GO_Central"/>
</dbReference>
<dbReference type="KEGG" id="tva:4746268"/>
<dbReference type="VEuPathDB" id="TrichDB:TVAGG3_0285910"/>
<feature type="transmembrane region" description="Helical" evidence="5">
    <location>
        <begin position="362"/>
        <end position="391"/>
    </location>
</feature>
<keyword evidence="4 5" id="KW-0472">Membrane</keyword>
<dbReference type="GO" id="GO:0005886">
    <property type="term" value="C:plasma membrane"/>
    <property type="evidence" value="ECO:0000318"/>
    <property type="project" value="GO_Central"/>
</dbReference>
<evidence type="ECO:0000313" key="7">
    <source>
        <dbReference type="EMBL" id="EAX88608.1"/>
    </source>
</evidence>
<dbReference type="VEuPathDB" id="TrichDB:TVAG_425460"/>
<keyword evidence="2 5" id="KW-0812">Transmembrane</keyword>
<evidence type="ECO:0000256" key="4">
    <source>
        <dbReference type="ARBA" id="ARBA00023136"/>
    </source>
</evidence>
<dbReference type="GO" id="GO:0006797">
    <property type="term" value="P:polyphosphate metabolic process"/>
    <property type="evidence" value="ECO:0000318"/>
    <property type="project" value="GO_Central"/>
</dbReference>
<dbReference type="OrthoDB" id="10260443at2759"/>
<dbReference type="EMBL" id="DS114289">
    <property type="protein sequence ID" value="EAX88608.1"/>
    <property type="molecule type" value="Genomic_DNA"/>
</dbReference>
<accession>A2G2L2</accession>
<evidence type="ECO:0000256" key="5">
    <source>
        <dbReference type="SAM" id="Phobius"/>
    </source>
</evidence>
<dbReference type="Proteomes" id="UP000001542">
    <property type="component" value="Unassembled WGS sequence"/>
</dbReference>
<feature type="transmembrane region" description="Helical" evidence="5">
    <location>
        <begin position="241"/>
        <end position="259"/>
    </location>
</feature>
<dbReference type="Pfam" id="PF00939">
    <property type="entry name" value="Na_sulph_symp"/>
    <property type="match status" value="1"/>
</dbReference>
<feature type="transmembrane region" description="Helical" evidence="5">
    <location>
        <begin position="678"/>
        <end position="700"/>
    </location>
</feature>